<keyword evidence="1" id="KW-0175">Coiled coil</keyword>
<proteinExistence type="predicted"/>
<dbReference type="EMBL" id="ML977028">
    <property type="protein sequence ID" value="KAF1950159.1"/>
    <property type="molecule type" value="Genomic_DNA"/>
</dbReference>
<sequence>MLPPASGRTNLGGKAGNSSLAKSRAAQGVEQLASRKRMRDAYDGHGSNHAPNVLLYAPPFEDLTMSADPPTSLSHWNEGLNGDSENNLHSLQTRIGALFEKERKSMNHELIERDMRIAEQDAQLKKQEVKIHELSMKSAQIGKIEKRVNDTERQTG</sequence>
<evidence type="ECO:0000313" key="4">
    <source>
        <dbReference type="Proteomes" id="UP000800035"/>
    </source>
</evidence>
<accession>A0A6A5TEI0</accession>
<name>A0A6A5TEI0_9PLEO</name>
<reference evidence="3" key="1">
    <citation type="journal article" date="2020" name="Stud. Mycol.">
        <title>101 Dothideomycetes genomes: a test case for predicting lifestyles and emergence of pathogens.</title>
        <authorList>
            <person name="Haridas S."/>
            <person name="Albert R."/>
            <person name="Binder M."/>
            <person name="Bloem J."/>
            <person name="Labutti K."/>
            <person name="Salamov A."/>
            <person name="Andreopoulos B."/>
            <person name="Baker S."/>
            <person name="Barry K."/>
            <person name="Bills G."/>
            <person name="Bluhm B."/>
            <person name="Cannon C."/>
            <person name="Castanera R."/>
            <person name="Culley D."/>
            <person name="Daum C."/>
            <person name="Ezra D."/>
            <person name="Gonzalez J."/>
            <person name="Henrissat B."/>
            <person name="Kuo A."/>
            <person name="Liang C."/>
            <person name="Lipzen A."/>
            <person name="Lutzoni F."/>
            <person name="Magnuson J."/>
            <person name="Mondo S."/>
            <person name="Nolan M."/>
            <person name="Ohm R."/>
            <person name="Pangilinan J."/>
            <person name="Park H.-J."/>
            <person name="Ramirez L."/>
            <person name="Alfaro M."/>
            <person name="Sun H."/>
            <person name="Tritt A."/>
            <person name="Yoshinaga Y."/>
            <person name="Zwiers L.-H."/>
            <person name="Turgeon B."/>
            <person name="Goodwin S."/>
            <person name="Spatafora J."/>
            <person name="Crous P."/>
            <person name="Grigoriev I."/>
        </authorList>
    </citation>
    <scope>NUCLEOTIDE SEQUENCE</scope>
    <source>
        <strain evidence="3">CBS 675.92</strain>
    </source>
</reference>
<keyword evidence="4" id="KW-1185">Reference proteome</keyword>
<evidence type="ECO:0000256" key="1">
    <source>
        <dbReference type="SAM" id="Coils"/>
    </source>
</evidence>
<protein>
    <submittedName>
        <fullName evidence="3">Uncharacterized protein</fullName>
    </submittedName>
</protein>
<feature type="region of interest" description="Disordered" evidence="2">
    <location>
        <begin position="1"/>
        <end position="53"/>
    </location>
</feature>
<dbReference type="Proteomes" id="UP000800035">
    <property type="component" value="Unassembled WGS sequence"/>
</dbReference>
<feature type="coiled-coil region" evidence="1">
    <location>
        <begin position="108"/>
        <end position="137"/>
    </location>
</feature>
<dbReference type="AlphaFoldDB" id="A0A6A5TEI0"/>
<organism evidence="3 4">
    <name type="scientific">Byssothecium circinans</name>
    <dbReference type="NCBI Taxonomy" id="147558"/>
    <lineage>
        <taxon>Eukaryota</taxon>
        <taxon>Fungi</taxon>
        <taxon>Dikarya</taxon>
        <taxon>Ascomycota</taxon>
        <taxon>Pezizomycotina</taxon>
        <taxon>Dothideomycetes</taxon>
        <taxon>Pleosporomycetidae</taxon>
        <taxon>Pleosporales</taxon>
        <taxon>Massarineae</taxon>
        <taxon>Massarinaceae</taxon>
        <taxon>Byssothecium</taxon>
    </lineage>
</organism>
<evidence type="ECO:0000313" key="3">
    <source>
        <dbReference type="EMBL" id="KAF1950159.1"/>
    </source>
</evidence>
<feature type="region of interest" description="Disordered" evidence="2">
    <location>
        <begin position="66"/>
        <end position="85"/>
    </location>
</feature>
<gene>
    <name evidence="3" type="ORF">CC80DRAFT_554619</name>
</gene>
<evidence type="ECO:0000256" key="2">
    <source>
        <dbReference type="SAM" id="MobiDB-lite"/>
    </source>
</evidence>